<dbReference type="Gene3D" id="1.10.10.10">
    <property type="entry name" value="Winged helix-like DNA-binding domain superfamily/Winged helix DNA-binding domain"/>
    <property type="match status" value="1"/>
</dbReference>
<feature type="domain" description="Helicase C-terminal" evidence="14">
    <location>
        <begin position="217"/>
        <end position="360"/>
    </location>
</feature>
<evidence type="ECO:0000256" key="10">
    <source>
        <dbReference type="ARBA" id="ARBA00034808"/>
    </source>
</evidence>
<dbReference type="Proteomes" id="UP000245375">
    <property type="component" value="Unassembled WGS sequence"/>
</dbReference>
<evidence type="ECO:0000256" key="8">
    <source>
        <dbReference type="ARBA" id="ARBA00023235"/>
    </source>
</evidence>
<dbReference type="InterPro" id="IPR011545">
    <property type="entry name" value="DEAD/DEAH_box_helicase_dom"/>
</dbReference>
<dbReference type="SMART" id="SM00487">
    <property type="entry name" value="DEXDc"/>
    <property type="match status" value="1"/>
</dbReference>
<dbReference type="PANTHER" id="PTHR13710:SF105">
    <property type="entry name" value="ATP-DEPENDENT DNA HELICASE Q1"/>
    <property type="match status" value="1"/>
</dbReference>
<proteinExistence type="inferred from homology"/>
<accession>A0A2U2X319</accession>
<sequence length="634" mass="72262">MEHPINILERYWKFTSFRPEQEAIINTVIEGEDTFVLLPTGGGKSLCFQIPALAKKGICIVVSPLIALMKDQVQALNNKGIKAMSITSGISYSQLDTLLDNCIYGNYKFLYLSPERLQQELVQDRIRQMHVNLIAVDEAHCISQWGSDFRPAYKNIAILRQLQPSVNMVALTASAKPNVVKDIVKELDFINPKIFKQSFLRPNLAYMVFHENDKYYRLEKILKKNPESSIIYVRNRRLTLELSAFLNSKNITATHYHGGLSNIEKDTNMSGWLNNQKQVMVATNAFGMGIDKPDVKTVIHLNLPESIESYFQEAGRVGRNGEKAFAIILKNDSDKALVKNQFLSVLPDVDLVKQVYRKLCSYFQISYGEGEYQTFDFDFNTFCKTYNFSSILCYNAILLLDRNSIISLSKQFKNKVTVQFITSNNTLFSYLETHNNLSITVKSILRLYGGVFDHVTKIDVSKISEKASVPEHTIIETLQKLESDKIIDLSLAKTDAQITFIEPREDDKTINRIASIIEQQNKLKQSQVKAMLDYVENDSVCKSMQLLAYFGEKKLEPCGVCSVCINKQKKKKPQDLKSIKKDIIQLLENGEQSSRAIIAHLNCEEKDMKTVLKLLLEHQIITITPTNTYKLSHL</sequence>
<reference evidence="15 16" key="2">
    <citation type="submission" date="2018-05" db="EMBL/GenBank/DDBJ databases">
        <title>Algibacter marinivivus sp. nov., isolated from sample around a algae.</title>
        <authorList>
            <person name="Zhong X."/>
        </authorList>
    </citation>
    <scope>NUCLEOTIDE SEQUENCE [LARGE SCALE GENOMIC DNA]</scope>
    <source>
        <strain evidence="15 16">ZY111</strain>
    </source>
</reference>
<dbReference type="EC" id="5.6.2.4" evidence="10"/>
<keyword evidence="7" id="KW-0238">DNA-binding</keyword>
<protein>
    <recommendedName>
        <fullName evidence="11">ATP-dependent DNA helicase RecQ</fullName>
        <ecNumber evidence="10">5.6.2.4</ecNumber>
    </recommendedName>
    <alternativeName>
        <fullName evidence="12">DNA 3'-5' helicase RecQ</fullName>
    </alternativeName>
</protein>
<feature type="domain" description="Helicase ATP-binding" evidence="13">
    <location>
        <begin position="25"/>
        <end position="193"/>
    </location>
</feature>
<dbReference type="InterPro" id="IPR001650">
    <property type="entry name" value="Helicase_C-like"/>
</dbReference>
<dbReference type="Pfam" id="PF16124">
    <property type="entry name" value="RecQ_Zn_bind"/>
    <property type="match status" value="1"/>
</dbReference>
<dbReference type="AlphaFoldDB" id="A0A2U2X319"/>
<dbReference type="SMART" id="SM00490">
    <property type="entry name" value="HELICc"/>
    <property type="match status" value="1"/>
</dbReference>
<dbReference type="InterPro" id="IPR027417">
    <property type="entry name" value="P-loop_NTPase"/>
</dbReference>
<dbReference type="GO" id="GO:0006310">
    <property type="term" value="P:DNA recombination"/>
    <property type="evidence" value="ECO:0007669"/>
    <property type="project" value="InterPro"/>
</dbReference>
<dbReference type="InterPro" id="IPR036388">
    <property type="entry name" value="WH-like_DNA-bd_sf"/>
</dbReference>
<evidence type="ECO:0000259" key="14">
    <source>
        <dbReference type="PROSITE" id="PS51194"/>
    </source>
</evidence>
<comment type="catalytic activity">
    <reaction evidence="9">
        <text>Couples ATP hydrolysis with the unwinding of duplex DNA by translocating in the 3'-5' direction.</text>
        <dbReference type="EC" id="5.6.2.4"/>
    </reaction>
</comment>
<dbReference type="PANTHER" id="PTHR13710">
    <property type="entry name" value="DNA HELICASE RECQ FAMILY MEMBER"/>
    <property type="match status" value="1"/>
</dbReference>
<dbReference type="GO" id="GO:0009378">
    <property type="term" value="F:four-way junction helicase activity"/>
    <property type="evidence" value="ECO:0007669"/>
    <property type="project" value="TreeGrafter"/>
</dbReference>
<evidence type="ECO:0000256" key="12">
    <source>
        <dbReference type="ARBA" id="ARBA00044550"/>
    </source>
</evidence>
<dbReference type="Gene3D" id="3.40.50.300">
    <property type="entry name" value="P-loop containing nucleotide triphosphate hydrolases"/>
    <property type="match status" value="2"/>
</dbReference>
<evidence type="ECO:0000256" key="6">
    <source>
        <dbReference type="ARBA" id="ARBA00022840"/>
    </source>
</evidence>
<keyword evidence="3" id="KW-0547">Nucleotide-binding</keyword>
<keyword evidence="16" id="KW-1185">Reference proteome</keyword>
<dbReference type="NCBIfam" id="TIGR00614">
    <property type="entry name" value="recQ_fam"/>
    <property type="match status" value="1"/>
</dbReference>
<dbReference type="FunFam" id="3.40.50.300:FF:001389">
    <property type="entry name" value="ATP-dependent DNA helicase RecQ"/>
    <property type="match status" value="1"/>
</dbReference>
<dbReference type="PROSITE" id="PS51192">
    <property type="entry name" value="HELICASE_ATP_BIND_1"/>
    <property type="match status" value="1"/>
</dbReference>
<evidence type="ECO:0000256" key="7">
    <source>
        <dbReference type="ARBA" id="ARBA00023125"/>
    </source>
</evidence>
<dbReference type="EMBL" id="QFRI01000003">
    <property type="protein sequence ID" value="PWH82149.1"/>
    <property type="molecule type" value="Genomic_DNA"/>
</dbReference>
<evidence type="ECO:0000256" key="9">
    <source>
        <dbReference type="ARBA" id="ARBA00034617"/>
    </source>
</evidence>
<evidence type="ECO:0000256" key="5">
    <source>
        <dbReference type="ARBA" id="ARBA00022806"/>
    </source>
</evidence>
<evidence type="ECO:0000256" key="1">
    <source>
        <dbReference type="ARBA" id="ARBA00005446"/>
    </source>
</evidence>
<evidence type="ECO:0000256" key="2">
    <source>
        <dbReference type="ARBA" id="ARBA00022723"/>
    </source>
</evidence>
<name>A0A2U2X319_9FLAO</name>
<dbReference type="InterPro" id="IPR014001">
    <property type="entry name" value="Helicase_ATP-bd"/>
</dbReference>
<dbReference type="PROSITE" id="PS51194">
    <property type="entry name" value="HELICASE_CTER"/>
    <property type="match status" value="1"/>
</dbReference>
<dbReference type="GO" id="GO:0030894">
    <property type="term" value="C:replisome"/>
    <property type="evidence" value="ECO:0007669"/>
    <property type="project" value="TreeGrafter"/>
</dbReference>
<dbReference type="OrthoDB" id="9763310at2"/>
<dbReference type="GO" id="GO:0043590">
    <property type="term" value="C:bacterial nucleoid"/>
    <property type="evidence" value="ECO:0007669"/>
    <property type="project" value="TreeGrafter"/>
</dbReference>
<dbReference type="Pfam" id="PF00270">
    <property type="entry name" value="DEAD"/>
    <property type="match status" value="1"/>
</dbReference>
<dbReference type="GO" id="GO:0005524">
    <property type="term" value="F:ATP binding"/>
    <property type="evidence" value="ECO:0007669"/>
    <property type="project" value="UniProtKB-KW"/>
</dbReference>
<reference evidence="16" key="1">
    <citation type="submission" date="2018-05" db="EMBL/GenBank/DDBJ databases">
        <title>Algibacter marinivivus sp. nov., isolated from sample around a algae.</title>
        <authorList>
            <person name="Lu D."/>
        </authorList>
    </citation>
    <scope>NUCLEOTIDE SEQUENCE [LARGE SCALE GENOMIC DNA]</scope>
    <source>
        <strain evidence="16">ZY111</strain>
    </source>
</reference>
<dbReference type="GO" id="GO:0005737">
    <property type="term" value="C:cytoplasm"/>
    <property type="evidence" value="ECO:0007669"/>
    <property type="project" value="TreeGrafter"/>
</dbReference>
<evidence type="ECO:0000256" key="11">
    <source>
        <dbReference type="ARBA" id="ARBA00044535"/>
    </source>
</evidence>
<evidence type="ECO:0000256" key="4">
    <source>
        <dbReference type="ARBA" id="ARBA00022801"/>
    </source>
</evidence>
<dbReference type="GO" id="GO:0006281">
    <property type="term" value="P:DNA repair"/>
    <property type="evidence" value="ECO:0007669"/>
    <property type="project" value="TreeGrafter"/>
</dbReference>
<keyword evidence="4" id="KW-0378">Hydrolase</keyword>
<dbReference type="RefSeq" id="WP_109353488.1">
    <property type="nucleotide sequence ID" value="NZ_QFRI01000003.1"/>
</dbReference>
<dbReference type="GO" id="GO:0046872">
    <property type="term" value="F:metal ion binding"/>
    <property type="evidence" value="ECO:0007669"/>
    <property type="project" value="UniProtKB-KW"/>
</dbReference>
<dbReference type="CDD" id="cd17920">
    <property type="entry name" value="DEXHc_RecQ"/>
    <property type="match status" value="1"/>
</dbReference>
<gene>
    <name evidence="15" type="ORF">DIS18_12870</name>
</gene>
<dbReference type="GO" id="GO:0003677">
    <property type="term" value="F:DNA binding"/>
    <property type="evidence" value="ECO:0007669"/>
    <property type="project" value="UniProtKB-KW"/>
</dbReference>
<evidence type="ECO:0000259" key="13">
    <source>
        <dbReference type="PROSITE" id="PS51192"/>
    </source>
</evidence>
<evidence type="ECO:0000313" key="16">
    <source>
        <dbReference type="Proteomes" id="UP000245375"/>
    </source>
</evidence>
<keyword evidence="5 15" id="KW-0347">Helicase</keyword>
<organism evidence="15 16">
    <name type="scientific">Algibacter marinivivus</name>
    <dbReference type="NCBI Taxonomy" id="2100723"/>
    <lineage>
        <taxon>Bacteria</taxon>
        <taxon>Pseudomonadati</taxon>
        <taxon>Bacteroidota</taxon>
        <taxon>Flavobacteriia</taxon>
        <taxon>Flavobacteriales</taxon>
        <taxon>Flavobacteriaceae</taxon>
        <taxon>Algibacter</taxon>
    </lineage>
</organism>
<dbReference type="InterPro" id="IPR004589">
    <property type="entry name" value="DNA_helicase_ATP-dep_RecQ"/>
</dbReference>
<dbReference type="InterPro" id="IPR032284">
    <property type="entry name" value="RecQ_Zn-bd"/>
</dbReference>
<comment type="similarity">
    <text evidence="1">Belongs to the helicase family. RecQ subfamily.</text>
</comment>
<keyword evidence="6" id="KW-0067">ATP-binding</keyword>
<evidence type="ECO:0000313" key="15">
    <source>
        <dbReference type="EMBL" id="PWH82149.1"/>
    </source>
</evidence>
<evidence type="ECO:0000256" key="3">
    <source>
        <dbReference type="ARBA" id="ARBA00022741"/>
    </source>
</evidence>
<comment type="caution">
    <text evidence="15">The sequence shown here is derived from an EMBL/GenBank/DDBJ whole genome shotgun (WGS) entry which is preliminary data.</text>
</comment>
<keyword evidence="2" id="KW-0479">Metal-binding</keyword>
<dbReference type="GO" id="GO:0016787">
    <property type="term" value="F:hydrolase activity"/>
    <property type="evidence" value="ECO:0007669"/>
    <property type="project" value="UniProtKB-KW"/>
</dbReference>
<dbReference type="Pfam" id="PF00271">
    <property type="entry name" value="Helicase_C"/>
    <property type="match status" value="1"/>
</dbReference>
<dbReference type="GO" id="GO:0043138">
    <property type="term" value="F:3'-5' DNA helicase activity"/>
    <property type="evidence" value="ECO:0007669"/>
    <property type="project" value="UniProtKB-EC"/>
</dbReference>
<keyword evidence="8" id="KW-0413">Isomerase</keyword>
<dbReference type="SUPFAM" id="SSF52540">
    <property type="entry name" value="P-loop containing nucleoside triphosphate hydrolases"/>
    <property type="match status" value="1"/>
</dbReference>